<evidence type="ECO:0000313" key="3">
    <source>
        <dbReference type="Proteomes" id="UP000267623"/>
    </source>
</evidence>
<feature type="compositionally biased region" description="Basic residues" evidence="1">
    <location>
        <begin position="55"/>
        <end position="68"/>
    </location>
</feature>
<comment type="caution">
    <text evidence="2">The sequence shown here is derived from an EMBL/GenBank/DDBJ whole genome shotgun (WGS) entry which is preliminary data.</text>
</comment>
<reference evidence="3" key="2">
    <citation type="submission" date="2018-11" db="EMBL/GenBank/DDBJ databases">
        <title>Proposal to divide the Flavobacteriaceae and reorganize its genera based on Amino Acid Identity values calculated from whole genome sequences.</title>
        <authorList>
            <person name="Nicholson A.C."/>
            <person name="Gulvik C.A."/>
            <person name="Whitney A.M."/>
            <person name="Humrighouse B.W."/>
            <person name="Bell M."/>
            <person name="Holmes B."/>
            <person name="Steigerwalt A."/>
            <person name="Villarma A."/>
            <person name="Sheth M."/>
            <person name="Batra D."/>
            <person name="Pryor J."/>
            <person name="Bernardet J.-F."/>
            <person name="Hugo C."/>
            <person name="Kampfer P."/>
            <person name="Newman J."/>
            <person name="Mcquiston J."/>
        </authorList>
    </citation>
    <scope>NUCLEOTIDE SEQUENCE [LARGE SCALE GENOMIC DNA]</scope>
    <source>
        <strain evidence="3">DSM 22165</strain>
    </source>
</reference>
<feature type="compositionally biased region" description="Low complexity" evidence="1">
    <location>
        <begin position="74"/>
        <end position="91"/>
    </location>
</feature>
<accession>A0A3N0X8E7</accession>
<dbReference type="EMBL" id="RJTU01000057">
    <property type="protein sequence ID" value="ROI13445.1"/>
    <property type="molecule type" value="Genomic_DNA"/>
</dbReference>
<organism evidence="2 3">
    <name type="scientific">Epilithonimonas hominis</name>
    <dbReference type="NCBI Taxonomy" id="420404"/>
    <lineage>
        <taxon>Bacteria</taxon>
        <taxon>Pseudomonadati</taxon>
        <taxon>Bacteroidota</taxon>
        <taxon>Flavobacteriia</taxon>
        <taxon>Flavobacteriales</taxon>
        <taxon>Weeksellaceae</taxon>
        <taxon>Chryseobacterium group</taxon>
        <taxon>Epilithonimonas</taxon>
    </lineage>
</organism>
<protein>
    <submittedName>
        <fullName evidence="2">Uncharacterized protein</fullName>
    </submittedName>
</protein>
<reference evidence="3" key="1">
    <citation type="submission" date="2018-11" db="EMBL/GenBank/DDBJ databases">
        <title>Proposal to divide the Flavobacteriaceae and reorganize its genera based on Amino Acid Identity values calculated from whole genome sequences.</title>
        <authorList>
            <person name="Nicholson A.C."/>
            <person name="Gulvik C.A."/>
            <person name="Whitney A.M."/>
            <person name="Humrighouse B.W."/>
            <person name="Bell M."/>
            <person name="Holmes B."/>
            <person name="Steigerwalt A."/>
            <person name="Villarma A."/>
            <person name="Sheth M."/>
            <person name="Batra D."/>
            <person name="Pryor J."/>
            <person name="Bernardet J.-F."/>
            <person name="Hugo C."/>
            <person name="Kampfer P."/>
            <person name="Newman J."/>
            <person name="Mcquiston J.R."/>
        </authorList>
    </citation>
    <scope>NUCLEOTIDE SEQUENCE [LARGE SCALE GENOMIC DNA]</scope>
    <source>
        <strain evidence="3">DSM 22165</strain>
    </source>
</reference>
<sequence length="91" mass="10750">AEFGLNKGLILWFKKFVDNLSFSVIMSVCFFRRMRMNLNIFDIKIVYLMNYQKEHKKKPANNKKKILRSKPVLTSSNNFSSKTSFKSHVLN</sequence>
<dbReference type="AlphaFoldDB" id="A0A3N0X8E7"/>
<name>A0A3N0X8E7_9FLAO</name>
<dbReference type="Proteomes" id="UP000267623">
    <property type="component" value="Unassembled WGS sequence"/>
</dbReference>
<feature type="region of interest" description="Disordered" evidence="1">
    <location>
        <begin position="55"/>
        <end position="91"/>
    </location>
</feature>
<gene>
    <name evidence="2" type="ORF">EGH73_08310</name>
</gene>
<proteinExistence type="predicted"/>
<feature type="non-terminal residue" evidence="2">
    <location>
        <position position="1"/>
    </location>
</feature>
<evidence type="ECO:0000313" key="2">
    <source>
        <dbReference type="EMBL" id="ROI13445.1"/>
    </source>
</evidence>
<evidence type="ECO:0000256" key="1">
    <source>
        <dbReference type="SAM" id="MobiDB-lite"/>
    </source>
</evidence>